<dbReference type="GO" id="GO:0061630">
    <property type="term" value="F:ubiquitin protein ligase activity"/>
    <property type="evidence" value="ECO:0007669"/>
    <property type="project" value="TreeGrafter"/>
</dbReference>
<dbReference type="Gene3D" id="2.30.30.40">
    <property type="entry name" value="SH3 Domains"/>
    <property type="match status" value="3"/>
</dbReference>
<gene>
    <name evidence="5" type="ORF">BSL78_02692</name>
</gene>
<dbReference type="CDD" id="cd00174">
    <property type="entry name" value="SH3"/>
    <property type="match status" value="1"/>
</dbReference>
<protein>
    <submittedName>
        <fullName evidence="5">Putative SH3 domain-containing protein 19 isoform X1</fullName>
    </submittedName>
</protein>
<sequence length="634" mass="68170">MADTPPPVPRNRPKSQYVPPPIPTNRPKSSYVAPMFGSLTKSLKSQSSSKPTPTPKPRTSWSDEPSHQNHANPTAHSTAKGRKPSQTSAKPSLFPKPHSGTSNGQMSVTLDTAGASKAAFKAAMDPQTRSKAMTKEQEKDAGKLGWEITKNAAKQASMDDFKKASQAASKSSSSGKSASAAFGVSLISSQAKKDKPLMTQDQQKKAAKLSSSNQPQPHPVAAHRPAPTQPPTARERPKPTGPSNTSAGLPPPPVSSSRSVPLQTTSQPRPTAGSAFSLRPPVNDQSRSRQKPTIIRPGAGGQKAKPNSRSSSPIPDNNNTRKGPPPRLLALFEKSKFILFLLSNVAPWGPPAGRKGPPPRPSSVPTSKQKGTAGNNKPKRLAPKTPSLLEKHGLSSIEITPMAPSTGSDLDLPPRPGPGHQLYRHTVSQPHAIALYDFEGQDVGDLSFKGEDLIILTRKIDADWYIGSCGNREGMFPAQFVRIVRDITEERKGSVSSVSSGGTENISGPRCVAKFEYQSDEWDDLSFPEGAVIKLVERIDSDWLRGEYKGQTGLFPQGYVDVIEDIAVKSQQVSPALSLVSNDNIVTALFDFDAEDENELSFKEGDKINVSSKFSDDWLIGTVKAEREDSLLTL</sequence>
<dbReference type="Pfam" id="PF00018">
    <property type="entry name" value="SH3_1"/>
    <property type="match status" value="3"/>
</dbReference>
<proteinExistence type="predicted"/>
<dbReference type="PANTHER" id="PTHR14167:SF51">
    <property type="entry name" value="RING-TYPE E3 UBIQUITIN TRANSFERASE"/>
    <property type="match status" value="1"/>
</dbReference>
<comment type="caution">
    <text evidence="5">The sequence shown here is derived from an EMBL/GenBank/DDBJ whole genome shotgun (WGS) entry which is preliminary data.</text>
</comment>
<feature type="compositionally biased region" description="Low complexity" evidence="3">
    <location>
        <begin position="113"/>
        <end position="123"/>
    </location>
</feature>
<evidence type="ECO:0000256" key="1">
    <source>
        <dbReference type="ARBA" id="ARBA00022443"/>
    </source>
</evidence>
<feature type="compositionally biased region" description="Low complexity" evidence="3">
    <location>
        <begin position="164"/>
        <end position="181"/>
    </location>
</feature>
<feature type="compositionally biased region" description="Basic and acidic residues" evidence="3">
    <location>
        <begin position="133"/>
        <end position="142"/>
    </location>
</feature>
<dbReference type="GO" id="GO:0016567">
    <property type="term" value="P:protein ubiquitination"/>
    <property type="evidence" value="ECO:0007669"/>
    <property type="project" value="TreeGrafter"/>
</dbReference>
<feature type="compositionally biased region" description="Polar residues" evidence="3">
    <location>
        <begin position="68"/>
        <end position="77"/>
    </location>
</feature>
<dbReference type="AlphaFoldDB" id="A0A2G8LJH0"/>
<dbReference type="GO" id="GO:0032436">
    <property type="term" value="P:positive regulation of proteasomal ubiquitin-dependent protein catabolic process"/>
    <property type="evidence" value="ECO:0007669"/>
    <property type="project" value="TreeGrafter"/>
</dbReference>
<dbReference type="PRINTS" id="PR00452">
    <property type="entry name" value="SH3DOMAIN"/>
</dbReference>
<dbReference type="InterPro" id="IPR050384">
    <property type="entry name" value="Endophilin_SH3RF"/>
</dbReference>
<evidence type="ECO:0000256" key="3">
    <source>
        <dbReference type="SAM" id="MobiDB-lite"/>
    </source>
</evidence>
<feature type="region of interest" description="Disordered" evidence="3">
    <location>
        <begin position="350"/>
        <end position="419"/>
    </location>
</feature>
<dbReference type="SMART" id="SM00326">
    <property type="entry name" value="SH3"/>
    <property type="match status" value="3"/>
</dbReference>
<feature type="compositionally biased region" description="Polar residues" evidence="3">
    <location>
        <begin position="99"/>
        <end position="110"/>
    </location>
</feature>
<feature type="domain" description="SH3" evidence="4">
    <location>
        <begin position="506"/>
        <end position="565"/>
    </location>
</feature>
<feature type="compositionally biased region" description="Polar residues" evidence="3">
    <location>
        <begin position="305"/>
        <end position="321"/>
    </location>
</feature>
<evidence type="ECO:0000259" key="4">
    <source>
        <dbReference type="PROSITE" id="PS50002"/>
    </source>
</evidence>
<dbReference type="STRING" id="307972.A0A2G8LJH0"/>
<keyword evidence="6" id="KW-1185">Reference proteome</keyword>
<dbReference type="PANTHER" id="PTHR14167">
    <property type="entry name" value="SH3 DOMAIN-CONTAINING"/>
    <property type="match status" value="1"/>
</dbReference>
<keyword evidence="1 2" id="KW-0728">SH3 domain</keyword>
<dbReference type="PROSITE" id="PS50002">
    <property type="entry name" value="SH3"/>
    <property type="match status" value="3"/>
</dbReference>
<feature type="domain" description="SH3" evidence="4">
    <location>
        <begin position="581"/>
        <end position="634"/>
    </location>
</feature>
<evidence type="ECO:0000256" key="2">
    <source>
        <dbReference type="PROSITE-ProRule" id="PRU00192"/>
    </source>
</evidence>
<organism evidence="5 6">
    <name type="scientific">Stichopus japonicus</name>
    <name type="common">Sea cucumber</name>
    <dbReference type="NCBI Taxonomy" id="307972"/>
    <lineage>
        <taxon>Eukaryota</taxon>
        <taxon>Metazoa</taxon>
        <taxon>Echinodermata</taxon>
        <taxon>Eleutherozoa</taxon>
        <taxon>Echinozoa</taxon>
        <taxon>Holothuroidea</taxon>
        <taxon>Aspidochirotacea</taxon>
        <taxon>Aspidochirotida</taxon>
        <taxon>Stichopodidae</taxon>
        <taxon>Apostichopus</taxon>
    </lineage>
</organism>
<dbReference type="InterPro" id="IPR036028">
    <property type="entry name" value="SH3-like_dom_sf"/>
</dbReference>
<reference evidence="5 6" key="1">
    <citation type="journal article" date="2017" name="PLoS Biol.">
        <title>The sea cucumber genome provides insights into morphological evolution and visceral regeneration.</title>
        <authorList>
            <person name="Zhang X."/>
            <person name="Sun L."/>
            <person name="Yuan J."/>
            <person name="Sun Y."/>
            <person name="Gao Y."/>
            <person name="Zhang L."/>
            <person name="Li S."/>
            <person name="Dai H."/>
            <person name="Hamel J.F."/>
            <person name="Liu C."/>
            <person name="Yu Y."/>
            <person name="Liu S."/>
            <person name="Lin W."/>
            <person name="Guo K."/>
            <person name="Jin S."/>
            <person name="Xu P."/>
            <person name="Storey K.B."/>
            <person name="Huan P."/>
            <person name="Zhang T."/>
            <person name="Zhou Y."/>
            <person name="Zhang J."/>
            <person name="Lin C."/>
            <person name="Li X."/>
            <person name="Xing L."/>
            <person name="Huo D."/>
            <person name="Sun M."/>
            <person name="Wang L."/>
            <person name="Mercier A."/>
            <person name="Li F."/>
            <person name="Yang H."/>
            <person name="Xiang J."/>
        </authorList>
    </citation>
    <scope>NUCLEOTIDE SEQUENCE [LARGE SCALE GENOMIC DNA]</scope>
    <source>
        <strain evidence="5">Shaxun</strain>
        <tissue evidence="5">Muscle</tissue>
    </source>
</reference>
<evidence type="ECO:0000313" key="5">
    <source>
        <dbReference type="EMBL" id="PIK60394.1"/>
    </source>
</evidence>
<dbReference type="PRINTS" id="PR00499">
    <property type="entry name" value="P67PHOX"/>
</dbReference>
<accession>A0A2G8LJH0</accession>
<feature type="compositionally biased region" description="Pro residues" evidence="3">
    <location>
        <begin position="1"/>
        <end position="10"/>
    </location>
</feature>
<dbReference type="GO" id="GO:0046330">
    <property type="term" value="P:positive regulation of JNK cascade"/>
    <property type="evidence" value="ECO:0007669"/>
    <property type="project" value="TreeGrafter"/>
</dbReference>
<dbReference type="SUPFAM" id="SSF50044">
    <property type="entry name" value="SH3-domain"/>
    <property type="match status" value="3"/>
</dbReference>
<dbReference type="OrthoDB" id="27823at2759"/>
<dbReference type="Proteomes" id="UP000230750">
    <property type="component" value="Unassembled WGS sequence"/>
</dbReference>
<feature type="compositionally biased region" description="Low complexity" evidence="3">
    <location>
        <begin position="38"/>
        <end position="62"/>
    </location>
</feature>
<feature type="compositionally biased region" description="Polar residues" evidence="3">
    <location>
        <begin position="366"/>
        <end position="375"/>
    </location>
</feature>
<evidence type="ECO:0000313" key="6">
    <source>
        <dbReference type="Proteomes" id="UP000230750"/>
    </source>
</evidence>
<feature type="domain" description="SH3" evidence="4">
    <location>
        <begin position="427"/>
        <end position="486"/>
    </location>
</feature>
<dbReference type="EMBL" id="MRZV01000058">
    <property type="protein sequence ID" value="PIK60394.1"/>
    <property type="molecule type" value="Genomic_DNA"/>
</dbReference>
<dbReference type="InterPro" id="IPR001452">
    <property type="entry name" value="SH3_domain"/>
</dbReference>
<name>A0A2G8LJH0_STIJA</name>
<feature type="region of interest" description="Disordered" evidence="3">
    <location>
        <begin position="1"/>
        <end position="327"/>
    </location>
</feature>